<sequence>MRKMAVGNMGLLAEVTRGQRVESQHFGRAVIVDASGKVVWSCGDYEASIYPRSTVKALLGLELVESGAAARLQLSDAELALTCASHNGEAEHAATAQRLLSRVGLDVGALECGTHWPTYEPAARQLAGAGEQACPLHNNCSGKHAGLICLSCDAGIATQGYIDPQHAIQKRVTQVLAEVTGAEHREDRRGTDGCSMPTYAIPLHSLAHGFARFGSGIGLSADRARAAQTLREAVAKQPFMVAGTGRYDTALMKEIGLGAFIKMGAEGVMVAALPDEGLGIAIKVDDGANRAAEVAMSALISRFGGDILRNKAAQSGILERTMCQSLRNWEGRDVGEIRAALNAGT</sequence>
<dbReference type="PANTHER" id="PTHR42110:SF1">
    <property type="entry name" value="L-ASPARAGINASE, PUTATIVE (AFU_ORTHOLOGUE AFUA_3G11890)-RELATED"/>
    <property type="match status" value="1"/>
</dbReference>
<dbReference type="RefSeq" id="WP_240775331.1">
    <property type="nucleotide sequence ID" value="NZ_BAQC01000123.1"/>
</dbReference>
<evidence type="ECO:0000313" key="2">
    <source>
        <dbReference type="Proteomes" id="UP001062632"/>
    </source>
</evidence>
<dbReference type="Pfam" id="PF06089">
    <property type="entry name" value="Asparaginase_II"/>
    <property type="match status" value="1"/>
</dbReference>
<protein>
    <submittedName>
        <fullName evidence="1">L-asparaginase II</fullName>
    </submittedName>
</protein>
<comment type="caution">
    <text evidence="1">The sequence shown here is derived from an EMBL/GenBank/DDBJ whole genome shotgun (WGS) entry which is preliminary data.</text>
</comment>
<dbReference type="PANTHER" id="PTHR42110">
    <property type="entry name" value="L-ASPARAGINASE, PUTATIVE (AFU_ORTHOLOGUE AFUA_3G11890)-RELATED"/>
    <property type="match status" value="1"/>
</dbReference>
<keyword evidence="2" id="KW-1185">Reference proteome</keyword>
<dbReference type="EMBL" id="BAQC01000123">
    <property type="protein sequence ID" value="GBR55473.1"/>
    <property type="molecule type" value="Genomic_DNA"/>
</dbReference>
<accession>A0ABQ0QSM2</accession>
<dbReference type="Proteomes" id="UP001062632">
    <property type="component" value="Unassembled WGS sequence"/>
</dbReference>
<dbReference type="InterPro" id="IPR010349">
    <property type="entry name" value="Asparaginase_II"/>
</dbReference>
<evidence type="ECO:0000313" key="1">
    <source>
        <dbReference type="EMBL" id="GBR55473.1"/>
    </source>
</evidence>
<proteinExistence type="predicted"/>
<organism evidence="1 2">
    <name type="scientific">Neokomagataea thailandica NBRC 106555</name>
    <dbReference type="NCBI Taxonomy" id="1223520"/>
    <lineage>
        <taxon>Bacteria</taxon>
        <taxon>Pseudomonadati</taxon>
        <taxon>Pseudomonadota</taxon>
        <taxon>Alphaproteobacteria</taxon>
        <taxon>Acetobacterales</taxon>
        <taxon>Acetobacteraceae</taxon>
        <taxon>Neokomagataea</taxon>
    </lineage>
</organism>
<gene>
    <name evidence="1" type="ORF">AA106555_2026</name>
</gene>
<reference evidence="1 2" key="1">
    <citation type="submission" date="2013-04" db="EMBL/GenBank/DDBJ databases">
        <title>The genome sequencing project of 58 acetic acid bacteria.</title>
        <authorList>
            <person name="Okamoto-Kainuma A."/>
            <person name="Ishikawa M."/>
            <person name="Umino S."/>
            <person name="Koizumi Y."/>
            <person name="Shiwa Y."/>
            <person name="Yoshikawa H."/>
            <person name="Matsutani M."/>
            <person name="Matsushita K."/>
        </authorList>
    </citation>
    <scope>NUCLEOTIDE SEQUENCE [LARGE SCALE GENOMIC DNA]</scope>
    <source>
        <strain evidence="1 2">NBRC 106555</strain>
    </source>
</reference>
<name>A0ABQ0QSM2_9PROT</name>